<sequence length="177" mass="19246">MSRYRSQGWDGLAERRSGPRTCPSRTPAQTEEKVLAARRELRADPDHIAAFDGAAAVSFRVELAFEGVVDRLDELADALEQVLTRPGLLTAHRRPQHLRPVPGQLVAEPAGPKALVGDQQQSRLAASSGSIWSIAATTSCSSGLELTSAQLIGIPAGVQTKYSRRPQNQPRVDRRYP</sequence>
<accession>A0A4R5A401</accession>
<keyword evidence="3" id="KW-1185">Reference proteome</keyword>
<organism evidence="2 3">
    <name type="scientific">Actinomadura rubrisoli</name>
    <dbReference type="NCBI Taxonomy" id="2530368"/>
    <lineage>
        <taxon>Bacteria</taxon>
        <taxon>Bacillati</taxon>
        <taxon>Actinomycetota</taxon>
        <taxon>Actinomycetes</taxon>
        <taxon>Streptosporangiales</taxon>
        <taxon>Thermomonosporaceae</taxon>
        <taxon>Actinomadura</taxon>
    </lineage>
</organism>
<reference evidence="2 3" key="1">
    <citation type="submission" date="2019-03" db="EMBL/GenBank/DDBJ databases">
        <title>Draft genome sequences of novel Actinobacteria.</title>
        <authorList>
            <person name="Sahin N."/>
            <person name="Ay H."/>
            <person name="Saygin H."/>
        </authorList>
    </citation>
    <scope>NUCLEOTIDE SEQUENCE [LARGE SCALE GENOMIC DNA]</scope>
    <source>
        <strain evidence="2 3">H3C3</strain>
    </source>
</reference>
<dbReference type="EMBL" id="SMKU01000378">
    <property type="protein sequence ID" value="TDD66678.1"/>
    <property type="molecule type" value="Genomic_DNA"/>
</dbReference>
<gene>
    <name evidence="2" type="ORF">E1298_40140</name>
</gene>
<proteinExistence type="predicted"/>
<name>A0A4R5A401_9ACTN</name>
<protein>
    <submittedName>
        <fullName evidence="2">Uncharacterized protein</fullName>
    </submittedName>
</protein>
<evidence type="ECO:0000256" key="1">
    <source>
        <dbReference type="SAM" id="MobiDB-lite"/>
    </source>
</evidence>
<feature type="region of interest" description="Disordered" evidence="1">
    <location>
        <begin position="1"/>
        <end position="32"/>
    </location>
</feature>
<dbReference type="AlphaFoldDB" id="A0A4R5A401"/>
<evidence type="ECO:0000313" key="2">
    <source>
        <dbReference type="EMBL" id="TDD66678.1"/>
    </source>
</evidence>
<dbReference type="OrthoDB" id="568335at2"/>
<comment type="caution">
    <text evidence="2">The sequence shown here is derived from an EMBL/GenBank/DDBJ whole genome shotgun (WGS) entry which is preliminary data.</text>
</comment>
<dbReference type="Proteomes" id="UP000294513">
    <property type="component" value="Unassembled WGS sequence"/>
</dbReference>
<evidence type="ECO:0000313" key="3">
    <source>
        <dbReference type="Proteomes" id="UP000294513"/>
    </source>
</evidence>